<dbReference type="InterPro" id="IPR001138">
    <property type="entry name" value="Zn2Cys6_DnaBD"/>
</dbReference>
<dbReference type="OrthoDB" id="2441642at2759"/>
<dbReference type="Proteomes" id="UP000184073">
    <property type="component" value="Unassembled WGS sequence"/>
</dbReference>
<protein>
    <recommendedName>
        <fullName evidence="13">Zn(2)-C6 fungal-type domain-containing protein</fullName>
    </recommendedName>
</protein>
<dbReference type="PROSITE" id="PS50157">
    <property type="entry name" value="ZINC_FINGER_C2H2_2"/>
    <property type="match status" value="1"/>
</dbReference>
<dbReference type="GO" id="GO:0000981">
    <property type="term" value="F:DNA-binding transcription factor activity, RNA polymerase II-specific"/>
    <property type="evidence" value="ECO:0007669"/>
    <property type="project" value="InterPro"/>
</dbReference>
<keyword evidence="2" id="KW-0862">Zinc</keyword>
<evidence type="ECO:0000313" key="11">
    <source>
        <dbReference type="EMBL" id="OJJ07929.1"/>
    </source>
</evidence>
<keyword evidence="7" id="KW-0863">Zinc-finger</keyword>
<evidence type="ECO:0000256" key="5">
    <source>
        <dbReference type="ARBA" id="ARBA00023163"/>
    </source>
</evidence>
<evidence type="ECO:0000256" key="7">
    <source>
        <dbReference type="PROSITE-ProRule" id="PRU00042"/>
    </source>
</evidence>
<evidence type="ECO:0000256" key="2">
    <source>
        <dbReference type="ARBA" id="ARBA00022833"/>
    </source>
</evidence>
<name>A0A1L9Q2G6_ASPVE</name>
<evidence type="ECO:0000256" key="4">
    <source>
        <dbReference type="ARBA" id="ARBA00023125"/>
    </source>
</evidence>
<feature type="domain" description="C2H2-type" evidence="10">
    <location>
        <begin position="10"/>
        <end position="38"/>
    </location>
</feature>
<evidence type="ECO:0000313" key="12">
    <source>
        <dbReference type="Proteomes" id="UP000184073"/>
    </source>
</evidence>
<dbReference type="SUPFAM" id="SSF57701">
    <property type="entry name" value="Zn2/Cys6 DNA-binding domain"/>
    <property type="match status" value="1"/>
</dbReference>
<feature type="region of interest" description="Disordered" evidence="8">
    <location>
        <begin position="77"/>
        <end position="96"/>
    </location>
</feature>
<dbReference type="GO" id="GO:0003677">
    <property type="term" value="F:DNA binding"/>
    <property type="evidence" value="ECO:0007669"/>
    <property type="project" value="UniProtKB-KW"/>
</dbReference>
<reference evidence="12" key="1">
    <citation type="journal article" date="2017" name="Genome Biol.">
        <title>Comparative genomics reveals high biological diversity and specific adaptations in the industrially and medically important fungal genus Aspergillus.</title>
        <authorList>
            <person name="de Vries R.P."/>
            <person name="Riley R."/>
            <person name="Wiebenga A."/>
            <person name="Aguilar-Osorio G."/>
            <person name="Amillis S."/>
            <person name="Uchima C.A."/>
            <person name="Anderluh G."/>
            <person name="Asadollahi M."/>
            <person name="Askin M."/>
            <person name="Barry K."/>
            <person name="Battaglia E."/>
            <person name="Bayram O."/>
            <person name="Benocci T."/>
            <person name="Braus-Stromeyer S.A."/>
            <person name="Caldana C."/>
            <person name="Canovas D."/>
            <person name="Cerqueira G.C."/>
            <person name="Chen F."/>
            <person name="Chen W."/>
            <person name="Choi C."/>
            <person name="Clum A."/>
            <person name="Dos Santos R.A."/>
            <person name="Damasio A.R."/>
            <person name="Diallinas G."/>
            <person name="Emri T."/>
            <person name="Fekete E."/>
            <person name="Flipphi M."/>
            <person name="Freyberg S."/>
            <person name="Gallo A."/>
            <person name="Gournas C."/>
            <person name="Habgood R."/>
            <person name="Hainaut M."/>
            <person name="Harispe M.L."/>
            <person name="Henrissat B."/>
            <person name="Hilden K.S."/>
            <person name="Hope R."/>
            <person name="Hossain A."/>
            <person name="Karabika E."/>
            <person name="Karaffa L."/>
            <person name="Karanyi Z."/>
            <person name="Krasevec N."/>
            <person name="Kuo A."/>
            <person name="Kusch H."/>
            <person name="LaButti K."/>
            <person name="Lagendijk E.L."/>
            <person name="Lapidus A."/>
            <person name="Levasseur A."/>
            <person name="Lindquist E."/>
            <person name="Lipzen A."/>
            <person name="Logrieco A.F."/>
            <person name="MacCabe A."/>
            <person name="Maekelae M.R."/>
            <person name="Malavazi I."/>
            <person name="Melin P."/>
            <person name="Meyer V."/>
            <person name="Mielnichuk N."/>
            <person name="Miskei M."/>
            <person name="Molnar A.P."/>
            <person name="Mule G."/>
            <person name="Ngan C.Y."/>
            <person name="Orejas M."/>
            <person name="Orosz E."/>
            <person name="Ouedraogo J.P."/>
            <person name="Overkamp K.M."/>
            <person name="Park H.-S."/>
            <person name="Perrone G."/>
            <person name="Piumi F."/>
            <person name="Punt P.J."/>
            <person name="Ram A.F."/>
            <person name="Ramon A."/>
            <person name="Rauscher S."/>
            <person name="Record E."/>
            <person name="Riano-Pachon D.M."/>
            <person name="Robert V."/>
            <person name="Roehrig J."/>
            <person name="Ruller R."/>
            <person name="Salamov A."/>
            <person name="Salih N.S."/>
            <person name="Samson R.A."/>
            <person name="Sandor E."/>
            <person name="Sanguinetti M."/>
            <person name="Schuetze T."/>
            <person name="Sepcic K."/>
            <person name="Shelest E."/>
            <person name="Sherlock G."/>
            <person name="Sophianopoulou V."/>
            <person name="Squina F.M."/>
            <person name="Sun H."/>
            <person name="Susca A."/>
            <person name="Todd R.B."/>
            <person name="Tsang A."/>
            <person name="Unkles S.E."/>
            <person name="van de Wiele N."/>
            <person name="van Rossen-Uffink D."/>
            <person name="Oliveira J.V."/>
            <person name="Vesth T.C."/>
            <person name="Visser J."/>
            <person name="Yu J.-H."/>
            <person name="Zhou M."/>
            <person name="Andersen M.R."/>
            <person name="Archer D.B."/>
            <person name="Baker S.E."/>
            <person name="Benoit I."/>
            <person name="Brakhage A.A."/>
            <person name="Braus G.H."/>
            <person name="Fischer R."/>
            <person name="Frisvad J.C."/>
            <person name="Goldman G.H."/>
            <person name="Houbraken J."/>
            <person name="Oakley B."/>
            <person name="Pocsi I."/>
            <person name="Scazzocchio C."/>
            <person name="Seiboth B."/>
            <person name="vanKuyk P.A."/>
            <person name="Wortman J."/>
            <person name="Dyer P.S."/>
            <person name="Grigoriev I.V."/>
        </authorList>
    </citation>
    <scope>NUCLEOTIDE SEQUENCE [LARGE SCALE GENOMIC DNA]</scope>
    <source>
        <strain evidence="12">CBS 583.65</strain>
    </source>
</reference>
<dbReference type="InterPro" id="IPR036864">
    <property type="entry name" value="Zn2-C6_fun-type_DNA-bd_sf"/>
</dbReference>
<proteinExistence type="predicted"/>
<evidence type="ECO:0000259" key="10">
    <source>
        <dbReference type="PROSITE" id="PS50157"/>
    </source>
</evidence>
<dbReference type="CDD" id="cd00067">
    <property type="entry name" value="GAL4"/>
    <property type="match status" value="1"/>
</dbReference>
<dbReference type="PANTHER" id="PTHR47660:SF3">
    <property type="entry name" value="FINGER DOMAIN PROTEIN, PUTATIVE (AFU_ORTHOLOGUE AFUA_4G03310)-RELATED"/>
    <property type="match status" value="1"/>
</dbReference>
<sequence length="542" mass="60821">MESTTADSRTRCRFCSATFSHRSSLIRHLRRNCNQPRPHSIRRKSCSRCVADKARCNLKRPSCSRCSTRQIICQYPASSPDSSDPPPESTSALQTADPSSMIEALLADPTSWDMLDTEAFLSLPSDSALVPTDSAGVYPPELMNEISSSLPLPKSTAESPAVALANHSMEFIFRILRSWPRMLAEGFQTPPFIHHSHVADTKSLPQPLAKCFTLVRTWQGQCKGAEDMVHQLVMTEVNGLLTKLDDLDEPSLLTTLQAVLIYLIILLFPSSTSQPTLPPAPLLRKVQDLGTHAANTGLFLQEEREAMRPSWSTWIHVTSKRRAVLSLYLLRWALSVFHNSPLLDCREVGFMPAPAAKTLWQAQSELEWNSLYIRWLARWDGHGYLQGEFDRIRPGIRMEDRAEKWLEEADEFGLIMMSIGNNLTMALQIPTKPQTPRTRVHKEKAQFSTIAVRVRCLVLDQHDTADEFVSFGDPAPFGFGVVRGHESSCDFFGDWCGETFVEVVFFAVDVSLVLDDFCHVGGRDGMPEGIWCGHFSELQIVD</sequence>
<keyword evidence="4" id="KW-0238">DNA-binding</keyword>
<dbReference type="PANTHER" id="PTHR47660">
    <property type="entry name" value="TRANSCRIPTION FACTOR WITH C2H2 AND ZN(2)-CYS(6) DNA BINDING DOMAIN (EUROFUNG)-RELATED-RELATED"/>
    <property type="match status" value="1"/>
</dbReference>
<keyword evidence="6" id="KW-0539">Nucleus</keyword>
<evidence type="ECO:0000256" key="6">
    <source>
        <dbReference type="ARBA" id="ARBA00023242"/>
    </source>
</evidence>
<evidence type="ECO:0000256" key="3">
    <source>
        <dbReference type="ARBA" id="ARBA00023015"/>
    </source>
</evidence>
<evidence type="ECO:0008006" key="13">
    <source>
        <dbReference type="Google" id="ProtNLM"/>
    </source>
</evidence>
<dbReference type="Pfam" id="PF00172">
    <property type="entry name" value="Zn_clus"/>
    <property type="match status" value="1"/>
</dbReference>
<keyword evidence="3" id="KW-0805">Transcription regulation</keyword>
<dbReference type="EMBL" id="KV878138">
    <property type="protein sequence ID" value="OJJ07929.1"/>
    <property type="molecule type" value="Genomic_DNA"/>
</dbReference>
<dbReference type="GeneID" id="63723988"/>
<keyword evidence="1" id="KW-0479">Metal-binding</keyword>
<evidence type="ECO:0000256" key="8">
    <source>
        <dbReference type="SAM" id="MobiDB-lite"/>
    </source>
</evidence>
<dbReference type="GO" id="GO:0008270">
    <property type="term" value="F:zinc ion binding"/>
    <property type="evidence" value="ECO:0007669"/>
    <property type="project" value="UniProtKB-KW"/>
</dbReference>
<feature type="domain" description="Zn(2)-C6 fungal-type" evidence="9">
    <location>
        <begin position="45"/>
        <end position="75"/>
    </location>
</feature>
<dbReference type="VEuPathDB" id="FungiDB:ASPVEDRAFT_155665"/>
<organism evidence="11 12">
    <name type="scientific">Aspergillus versicolor CBS 583.65</name>
    <dbReference type="NCBI Taxonomy" id="1036611"/>
    <lineage>
        <taxon>Eukaryota</taxon>
        <taxon>Fungi</taxon>
        <taxon>Dikarya</taxon>
        <taxon>Ascomycota</taxon>
        <taxon>Pezizomycotina</taxon>
        <taxon>Eurotiomycetes</taxon>
        <taxon>Eurotiomycetidae</taxon>
        <taxon>Eurotiales</taxon>
        <taxon>Aspergillaceae</taxon>
        <taxon>Aspergillus</taxon>
        <taxon>Aspergillus subgen. Nidulantes</taxon>
    </lineage>
</organism>
<dbReference type="Gene3D" id="4.10.240.10">
    <property type="entry name" value="Zn(2)-C6 fungal-type DNA-binding domain"/>
    <property type="match status" value="1"/>
</dbReference>
<keyword evidence="5" id="KW-0804">Transcription</keyword>
<dbReference type="STRING" id="1036611.A0A1L9Q2G6"/>
<evidence type="ECO:0000256" key="1">
    <source>
        <dbReference type="ARBA" id="ARBA00022723"/>
    </source>
</evidence>
<accession>A0A1L9Q2G6</accession>
<gene>
    <name evidence="11" type="ORF">ASPVEDRAFT_155665</name>
</gene>
<keyword evidence="12" id="KW-1185">Reference proteome</keyword>
<dbReference type="PROSITE" id="PS50048">
    <property type="entry name" value="ZN2_CY6_FUNGAL_2"/>
    <property type="match status" value="1"/>
</dbReference>
<dbReference type="RefSeq" id="XP_040673691.1">
    <property type="nucleotide sequence ID" value="XM_040808477.1"/>
</dbReference>
<evidence type="ECO:0000259" key="9">
    <source>
        <dbReference type="PROSITE" id="PS50048"/>
    </source>
</evidence>
<dbReference type="AlphaFoldDB" id="A0A1L9Q2G6"/>
<dbReference type="InterPro" id="IPR013087">
    <property type="entry name" value="Znf_C2H2_type"/>
</dbReference>